<keyword evidence="1" id="KW-0103">Bromodomain</keyword>
<accession>M3B402</accession>
<gene>
    <name evidence="4" type="ORF">MYCFIDRAFT_195243</name>
</gene>
<dbReference type="GeneID" id="19335460"/>
<organism evidence="4 5">
    <name type="scientific">Pseudocercospora fijiensis (strain CIRAD86)</name>
    <name type="common">Black leaf streak disease fungus</name>
    <name type="synonym">Mycosphaerella fijiensis</name>
    <dbReference type="NCBI Taxonomy" id="383855"/>
    <lineage>
        <taxon>Eukaryota</taxon>
        <taxon>Fungi</taxon>
        <taxon>Dikarya</taxon>
        <taxon>Ascomycota</taxon>
        <taxon>Pezizomycotina</taxon>
        <taxon>Dothideomycetes</taxon>
        <taxon>Dothideomycetidae</taxon>
        <taxon>Mycosphaerellales</taxon>
        <taxon>Mycosphaerellaceae</taxon>
        <taxon>Pseudocercospora</taxon>
    </lineage>
</organism>
<dbReference type="Pfam" id="PF00439">
    <property type="entry name" value="Bromodomain"/>
    <property type="match status" value="1"/>
</dbReference>
<dbReference type="SUPFAM" id="SSF47370">
    <property type="entry name" value="Bromodomain"/>
    <property type="match status" value="1"/>
</dbReference>
<sequence>MHLEPNIMDAFHNEFPQTPDEYYAAQLETDQIDHFEGLLADEQRPRYVPPQETENGLLYAQQLAEQDRALQLSSDLDPFIDEYERTARGEEAFDDQNDSNYQRAQQAASPAFIPALLAPLSTPPAPAAQLNQNYLYYPRIPNQAAHPAHPAPFPTPHAPIGQPFRMEAQEGEIFRQVMIRRDEWRQQQRIDYRAPLSAPPAPVAQPSLVVQPSQASATPANRPWLKYPDDEMSIELRKSISKNRFGPLKRSQGATSFRDQTSAGIPTGTARSMDLDTLGNNLRTNRYNSLRDLMRDFYRIVEDCESAFPEGHRMREDARSMEHYWWWATTDLRLP</sequence>
<evidence type="ECO:0000256" key="2">
    <source>
        <dbReference type="SAM" id="MobiDB-lite"/>
    </source>
</evidence>
<protein>
    <recommendedName>
        <fullName evidence="3">Bromo domain-containing protein</fullName>
    </recommendedName>
</protein>
<reference evidence="4 5" key="1">
    <citation type="journal article" date="2012" name="PLoS Pathog.">
        <title>Diverse lifestyles and strategies of plant pathogenesis encoded in the genomes of eighteen Dothideomycetes fungi.</title>
        <authorList>
            <person name="Ohm R.A."/>
            <person name="Feau N."/>
            <person name="Henrissat B."/>
            <person name="Schoch C.L."/>
            <person name="Horwitz B.A."/>
            <person name="Barry K.W."/>
            <person name="Condon B.J."/>
            <person name="Copeland A.C."/>
            <person name="Dhillon B."/>
            <person name="Glaser F."/>
            <person name="Hesse C.N."/>
            <person name="Kosti I."/>
            <person name="LaButti K."/>
            <person name="Lindquist E.A."/>
            <person name="Lucas S."/>
            <person name="Salamov A.A."/>
            <person name="Bradshaw R.E."/>
            <person name="Ciuffetti L."/>
            <person name="Hamelin R.C."/>
            <person name="Kema G.H.J."/>
            <person name="Lawrence C."/>
            <person name="Scott J.A."/>
            <person name="Spatafora J.W."/>
            <person name="Turgeon B.G."/>
            <person name="de Wit P.J.G.M."/>
            <person name="Zhong S."/>
            <person name="Goodwin S.B."/>
            <person name="Grigoriev I.V."/>
        </authorList>
    </citation>
    <scope>NUCLEOTIDE SEQUENCE [LARGE SCALE GENOMIC DNA]</scope>
    <source>
        <strain evidence="4 5">CIRAD86</strain>
    </source>
</reference>
<dbReference type="GO" id="GO:0006325">
    <property type="term" value="P:chromatin organization"/>
    <property type="evidence" value="ECO:0007669"/>
    <property type="project" value="UniProtKB-ARBA"/>
</dbReference>
<dbReference type="KEGG" id="pfj:MYCFIDRAFT_195243"/>
<evidence type="ECO:0000313" key="4">
    <source>
        <dbReference type="EMBL" id="EME84092.1"/>
    </source>
</evidence>
<proteinExistence type="predicted"/>
<evidence type="ECO:0000256" key="1">
    <source>
        <dbReference type="ARBA" id="ARBA00023117"/>
    </source>
</evidence>
<evidence type="ECO:0000259" key="3">
    <source>
        <dbReference type="Pfam" id="PF00439"/>
    </source>
</evidence>
<feature type="region of interest" description="Disordered" evidence="2">
    <location>
        <begin position="247"/>
        <end position="272"/>
    </location>
</feature>
<keyword evidence="5" id="KW-1185">Reference proteome</keyword>
<feature type="domain" description="Bromo" evidence="3">
    <location>
        <begin position="272"/>
        <end position="319"/>
    </location>
</feature>
<evidence type="ECO:0000313" key="5">
    <source>
        <dbReference type="Proteomes" id="UP000016932"/>
    </source>
</evidence>
<dbReference type="EMBL" id="KB446557">
    <property type="protein sequence ID" value="EME84092.1"/>
    <property type="molecule type" value="Genomic_DNA"/>
</dbReference>
<dbReference type="AlphaFoldDB" id="M3B402"/>
<dbReference type="HOGENOM" id="CLU_829301_0_0_1"/>
<dbReference type="Gene3D" id="1.20.920.10">
    <property type="entry name" value="Bromodomain-like"/>
    <property type="match status" value="1"/>
</dbReference>
<dbReference type="InterPro" id="IPR001487">
    <property type="entry name" value="Bromodomain"/>
</dbReference>
<feature type="compositionally biased region" description="Polar residues" evidence="2">
    <location>
        <begin position="252"/>
        <end position="264"/>
    </location>
</feature>
<dbReference type="InterPro" id="IPR036427">
    <property type="entry name" value="Bromodomain-like_sf"/>
</dbReference>
<name>M3B402_PSEFD</name>
<dbReference type="VEuPathDB" id="FungiDB:MYCFIDRAFT_195243"/>
<dbReference type="RefSeq" id="XP_007924716.1">
    <property type="nucleotide sequence ID" value="XM_007926525.1"/>
</dbReference>
<dbReference type="CDD" id="cd04369">
    <property type="entry name" value="Bromodomain"/>
    <property type="match status" value="1"/>
</dbReference>
<dbReference type="OrthoDB" id="303107at2759"/>
<dbReference type="Proteomes" id="UP000016932">
    <property type="component" value="Unassembled WGS sequence"/>
</dbReference>